<dbReference type="PANTHER" id="PTHR33221">
    <property type="entry name" value="WINGED HELIX-TURN-HELIX TRANSCRIPTIONAL REGULATOR, RRF2 FAMILY"/>
    <property type="match status" value="1"/>
</dbReference>
<name>A0ABW2A8R4_9GAMM</name>
<dbReference type="InterPro" id="IPR036388">
    <property type="entry name" value="WH-like_DNA-bd_sf"/>
</dbReference>
<dbReference type="NCBIfam" id="TIGR00738">
    <property type="entry name" value="rrf2_super"/>
    <property type="match status" value="1"/>
</dbReference>
<comment type="caution">
    <text evidence="2">The sequence shown here is derived from an EMBL/GenBank/DDBJ whole genome shotgun (WGS) entry which is preliminary data.</text>
</comment>
<dbReference type="EMBL" id="JBHSWE010000001">
    <property type="protein sequence ID" value="MFC6673818.1"/>
    <property type="molecule type" value="Genomic_DNA"/>
</dbReference>
<reference evidence="3" key="1">
    <citation type="journal article" date="2019" name="Int. J. Syst. Evol. Microbiol.">
        <title>The Global Catalogue of Microorganisms (GCM) 10K type strain sequencing project: providing services to taxonomists for standard genome sequencing and annotation.</title>
        <authorList>
            <consortium name="The Broad Institute Genomics Platform"/>
            <consortium name="The Broad Institute Genome Sequencing Center for Infectious Disease"/>
            <person name="Wu L."/>
            <person name="Ma J."/>
        </authorList>
    </citation>
    <scope>NUCLEOTIDE SEQUENCE [LARGE SCALE GENOMIC DNA]</scope>
    <source>
        <strain evidence="3">NBRC 111756</strain>
    </source>
</reference>
<sequence length="142" mass="16019">MQLSRFTDYTLRVLFYVAINNDRLATLNEIADFYQISVEHLRKVVHALSKSGYLKTYRGKHGGIRLNRPADQINIGELVVQTEGPQPLIDCAGLECCLTSMCNLQNTLAQAQKAFIDTLSQYSLADMLNNPRMQQRLISKVG</sequence>
<dbReference type="PANTHER" id="PTHR33221:SF4">
    <property type="entry name" value="HTH-TYPE TRANSCRIPTIONAL REPRESSOR NSRR"/>
    <property type="match status" value="1"/>
</dbReference>
<dbReference type="RefSeq" id="WP_379912512.1">
    <property type="nucleotide sequence ID" value="NZ_JBHSWE010000001.1"/>
</dbReference>
<dbReference type="PROSITE" id="PS51197">
    <property type="entry name" value="HTH_RRF2_2"/>
    <property type="match status" value="1"/>
</dbReference>
<protein>
    <submittedName>
        <fullName evidence="2">RrF2 family transcriptional regulator</fullName>
    </submittedName>
</protein>
<dbReference type="InterPro" id="IPR000944">
    <property type="entry name" value="Tscrpt_reg_Rrf2"/>
</dbReference>
<dbReference type="Proteomes" id="UP001596422">
    <property type="component" value="Unassembled WGS sequence"/>
</dbReference>
<accession>A0ABW2A8R4</accession>
<evidence type="ECO:0000256" key="1">
    <source>
        <dbReference type="ARBA" id="ARBA00023125"/>
    </source>
</evidence>
<dbReference type="InterPro" id="IPR036390">
    <property type="entry name" value="WH_DNA-bd_sf"/>
</dbReference>
<keyword evidence="1" id="KW-0238">DNA-binding</keyword>
<evidence type="ECO:0000313" key="3">
    <source>
        <dbReference type="Proteomes" id="UP001596422"/>
    </source>
</evidence>
<organism evidence="2 3">
    <name type="scientific">Marinobacterium aestuariivivens</name>
    <dbReference type="NCBI Taxonomy" id="1698799"/>
    <lineage>
        <taxon>Bacteria</taxon>
        <taxon>Pseudomonadati</taxon>
        <taxon>Pseudomonadota</taxon>
        <taxon>Gammaproteobacteria</taxon>
        <taxon>Oceanospirillales</taxon>
        <taxon>Oceanospirillaceae</taxon>
        <taxon>Marinobacterium</taxon>
    </lineage>
</organism>
<dbReference type="SUPFAM" id="SSF46785">
    <property type="entry name" value="Winged helix' DNA-binding domain"/>
    <property type="match status" value="1"/>
</dbReference>
<proteinExistence type="predicted"/>
<gene>
    <name evidence="2" type="ORF">ACFQDL_29815</name>
</gene>
<keyword evidence="3" id="KW-1185">Reference proteome</keyword>
<dbReference type="Gene3D" id="1.10.10.10">
    <property type="entry name" value="Winged helix-like DNA-binding domain superfamily/Winged helix DNA-binding domain"/>
    <property type="match status" value="1"/>
</dbReference>
<dbReference type="PROSITE" id="PS01332">
    <property type="entry name" value="HTH_RRF2_1"/>
    <property type="match status" value="1"/>
</dbReference>
<dbReference type="InterPro" id="IPR030489">
    <property type="entry name" value="TR_Rrf2-type_CS"/>
</dbReference>
<evidence type="ECO:0000313" key="2">
    <source>
        <dbReference type="EMBL" id="MFC6673818.1"/>
    </source>
</evidence>
<dbReference type="Pfam" id="PF02082">
    <property type="entry name" value="Rrf2"/>
    <property type="match status" value="1"/>
</dbReference>